<dbReference type="GO" id="GO:0043565">
    <property type="term" value="F:sequence-specific DNA binding"/>
    <property type="evidence" value="ECO:0007669"/>
    <property type="project" value="TreeGrafter"/>
</dbReference>
<dbReference type="GO" id="GO:0003700">
    <property type="term" value="F:DNA-binding transcription factor activity"/>
    <property type="evidence" value="ECO:0007669"/>
    <property type="project" value="InterPro"/>
</dbReference>
<evidence type="ECO:0000256" key="1">
    <source>
        <dbReference type="ARBA" id="ARBA00009437"/>
    </source>
</evidence>
<dbReference type="Proteomes" id="UP000301751">
    <property type="component" value="Unassembled WGS sequence"/>
</dbReference>
<evidence type="ECO:0000256" key="3">
    <source>
        <dbReference type="ARBA" id="ARBA00023125"/>
    </source>
</evidence>
<dbReference type="Pfam" id="PF03466">
    <property type="entry name" value="LysR_substrate"/>
    <property type="match status" value="1"/>
</dbReference>
<dbReference type="Gene3D" id="3.40.190.290">
    <property type="match status" value="1"/>
</dbReference>
<dbReference type="InterPro" id="IPR000847">
    <property type="entry name" value="LysR_HTH_N"/>
</dbReference>
<feature type="domain" description="HTH lysR-type" evidence="5">
    <location>
        <begin position="1"/>
        <end position="59"/>
    </location>
</feature>
<keyword evidence="4" id="KW-0804">Transcription</keyword>
<dbReference type="OrthoDB" id="9080899at2"/>
<dbReference type="Pfam" id="PF00126">
    <property type="entry name" value="HTH_1"/>
    <property type="match status" value="1"/>
</dbReference>
<dbReference type="PANTHER" id="PTHR30537:SF35">
    <property type="entry name" value="TRANSCRIPTIONAL REGULATORY PROTEIN"/>
    <property type="match status" value="1"/>
</dbReference>
<keyword evidence="3" id="KW-0238">DNA-binding</keyword>
<protein>
    <submittedName>
        <fullName evidence="6">LysR family transcriptional regulator</fullName>
    </submittedName>
</protein>
<organism evidence="6 7">
    <name type="scientific">Pseudaquabacterium pictum</name>
    <dbReference type="NCBI Taxonomy" id="2315236"/>
    <lineage>
        <taxon>Bacteria</taxon>
        <taxon>Pseudomonadati</taxon>
        <taxon>Pseudomonadota</taxon>
        <taxon>Betaproteobacteria</taxon>
        <taxon>Burkholderiales</taxon>
        <taxon>Sphaerotilaceae</taxon>
        <taxon>Pseudaquabacterium</taxon>
    </lineage>
</organism>
<keyword evidence="7" id="KW-1185">Reference proteome</keyword>
<dbReference type="InterPro" id="IPR036388">
    <property type="entry name" value="WH-like_DNA-bd_sf"/>
</dbReference>
<dbReference type="PROSITE" id="PS50931">
    <property type="entry name" value="HTH_LYSR"/>
    <property type="match status" value="1"/>
</dbReference>
<keyword evidence="2" id="KW-0805">Transcription regulation</keyword>
<accession>A0A480AVN1</accession>
<dbReference type="SUPFAM" id="SSF53850">
    <property type="entry name" value="Periplasmic binding protein-like II"/>
    <property type="match status" value="1"/>
</dbReference>
<sequence length="331" mass="36069">MDQLRAMRVLAKVADEGSFAGAARVLDMAPAVVTRVIAELEEHLGARLMNRTTRRLSFTEAGDDYLQRVRQILADVDEAAVRVANAVGEPRGHLRVLLPPALAVHQVVKNLAAFRRLYPQVTVELHSPGPVETMDDSFDLTIVASRRPLEGDFIARRLARTEVVMCASPEYLDARGRPSHPSELVHHDTLLPPISDLQRGITFQAGGNGPDDAPAESVTLVPSRSVLSSTHIDTTYAGALHGLGIAGLPSFVLEDALLENALERVLPMWRLFSITIWAAMPSRKHLPARTRVFLDFLIDLFGGEDKDPWLTAAGCETRPWAGPPPAGPSAQ</sequence>
<dbReference type="SUPFAM" id="SSF46785">
    <property type="entry name" value="Winged helix' DNA-binding domain"/>
    <property type="match status" value="1"/>
</dbReference>
<evidence type="ECO:0000256" key="4">
    <source>
        <dbReference type="ARBA" id="ARBA00023163"/>
    </source>
</evidence>
<dbReference type="InterPro" id="IPR005119">
    <property type="entry name" value="LysR_subst-bd"/>
</dbReference>
<evidence type="ECO:0000313" key="6">
    <source>
        <dbReference type="EMBL" id="GCL65769.1"/>
    </source>
</evidence>
<reference evidence="7" key="1">
    <citation type="submission" date="2019-03" db="EMBL/GenBank/DDBJ databases">
        <title>Aquabacterium pictum sp.nov., the first bacteriochlorophyll a-containing freshwater bacterium in the genus Aquabacterium of the class Betaproteobacteria.</title>
        <authorList>
            <person name="Hirose S."/>
            <person name="Tank M."/>
            <person name="Hara E."/>
            <person name="Tamaki H."/>
            <person name="Takaichi S."/>
            <person name="Haruta S."/>
            <person name="Hanada S."/>
        </authorList>
    </citation>
    <scope>NUCLEOTIDE SEQUENCE [LARGE SCALE GENOMIC DNA]</scope>
    <source>
        <strain evidence="7">W35</strain>
    </source>
</reference>
<dbReference type="GO" id="GO:0006351">
    <property type="term" value="P:DNA-templated transcription"/>
    <property type="evidence" value="ECO:0007669"/>
    <property type="project" value="TreeGrafter"/>
</dbReference>
<comment type="caution">
    <text evidence="6">The sequence shown here is derived from an EMBL/GenBank/DDBJ whole genome shotgun (WGS) entry which is preliminary data.</text>
</comment>
<dbReference type="InterPro" id="IPR036390">
    <property type="entry name" value="WH_DNA-bd_sf"/>
</dbReference>
<dbReference type="AlphaFoldDB" id="A0A480AVN1"/>
<evidence type="ECO:0000259" key="5">
    <source>
        <dbReference type="PROSITE" id="PS50931"/>
    </source>
</evidence>
<proteinExistence type="inferred from homology"/>
<comment type="similarity">
    <text evidence="1">Belongs to the LysR transcriptional regulatory family.</text>
</comment>
<dbReference type="EMBL" id="BJCL01000020">
    <property type="protein sequence ID" value="GCL65769.1"/>
    <property type="molecule type" value="Genomic_DNA"/>
</dbReference>
<dbReference type="RefSeq" id="WP_137735477.1">
    <property type="nucleotide sequence ID" value="NZ_BJCL01000020.1"/>
</dbReference>
<dbReference type="Gene3D" id="1.10.10.10">
    <property type="entry name" value="Winged helix-like DNA-binding domain superfamily/Winged helix DNA-binding domain"/>
    <property type="match status" value="1"/>
</dbReference>
<gene>
    <name evidence="6" type="ORF">AQPW35_48500</name>
</gene>
<name>A0A480AVN1_9BURK</name>
<dbReference type="PANTHER" id="PTHR30537">
    <property type="entry name" value="HTH-TYPE TRANSCRIPTIONAL REGULATOR"/>
    <property type="match status" value="1"/>
</dbReference>
<evidence type="ECO:0000313" key="7">
    <source>
        <dbReference type="Proteomes" id="UP000301751"/>
    </source>
</evidence>
<dbReference type="FunFam" id="1.10.10.10:FF:000001">
    <property type="entry name" value="LysR family transcriptional regulator"/>
    <property type="match status" value="1"/>
</dbReference>
<dbReference type="CDD" id="cd08422">
    <property type="entry name" value="PBP2_CrgA_like"/>
    <property type="match status" value="1"/>
</dbReference>
<evidence type="ECO:0000256" key="2">
    <source>
        <dbReference type="ARBA" id="ARBA00023015"/>
    </source>
</evidence>
<dbReference type="InterPro" id="IPR058163">
    <property type="entry name" value="LysR-type_TF_proteobact-type"/>
</dbReference>